<dbReference type="PROSITE" id="PS50110">
    <property type="entry name" value="RESPONSE_REGULATORY"/>
    <property type="match status" value="1"/>
</dbReference>
<dbReference type="Gene3D" id="3.30.565.10">
    <property type="entry name" value="Histidine kinase-like ATPase, C-terminal domain"/>
    <property type="match status" value="1"/>
</dbReference>
<evidence type="ECO:0000256" key="4">
    <source>
        <dbReference type="ARBA" id="ARBA00022553"/>
    </source>
</evidence>
<comment type="subcellular location">
    <subcellularLocation>
        <location evidence="2">Membrane</location>
    </subcellularLocation>
</comment>
<evidence type="ECO:0000256" key="6">
    <source>
        <dbReference type="ARBA" id="ARBA00022692"/>
    </source>
</evidence>
<evidence type="ECO:0000256" key="12">
    <source>
        <dbReference type="ARBA" id="ARBA00023012"/>
    </source>
</evidence>
<evidence type="ECO:0000256" key="7">
    <source>
        <dbReference type="ARBA" id="ARBA00022741"/>
    </source>
</evidence>
<feature type="modified residue" description="4-aspartylphosphate" evidence="14">
    <location>
        <position position="628"/>
    </location>
</feature>
<dbReference type="CDD" id="cd00082">
    <property type="entry name" value="HisKA"/>
    <property type="match status" value="1"/>
</dbReference>
<proteinExistence type="predicted"/>
<dbReference type="Gene3D" id="3.30.450.20">
    <property type="entry name" value="PAS domain"/>
    <property type="match status" value="1"/>
</dbReference>
<evidence type="ECO:0000259" key="16">
    <source>
        <dbReference type="PROSITE" id="PS50110"/>
    </source>
</evidence>
<evidence type="ECO:0000256" key="13">
    <source>
        <dbReference type="ARBA" id="ARBA00023136"/>
    </source>
</evidence>
<keyword evidence="5" id="KW-0808">Transferase</keyword>
<dbReference type="PANTHER" id="PTHR43047:SF64">
    <property type="entry name" value="HISTIDINE KINASE CONTAINING CHEY-HOMOLOGOUS RECEIVER DOMAIN AND PAS DOMAIN-RELATED"/>
    <property type="match status" value="1"/>
</dbReference>
<dbReference type="RefSeq" id="WP_109319393.1">
    <property type="nucleotide sequence ID" value="NZ_QFWT01000003.1"/>
</dbReference>
<evidence type="ECO:0000256" key="8">
    <source>
        <dbReference type="ARBA" id="ARBA00022777"/>
    </source>
</evidence>
<dbReference type="EC" id="2.7.13.3" evidence="3"/>
<keyword evidence="10" id="KW-0067">ATP-binding</keyword>
<evidence type="ECO:0000256" key="9">
    <source>
        <dbReference type="ARBA" id="ARBA00022801"/>
    </source>
</evidence>
<comment type="caution">
    <text evidence="17">The sequence shown here is derived from an EMBL/GenBank/DDBJ whole genome shotgun (WGS) entry which is preliminary data.</text>
</comment>
<keyword evidence="18" id="KW-1185">Reference proteome</keyword>
<dbReference type="FunFam" id="1.10.287.130:FF:000004">
    <property type="entry name" value="Ethylene receptor 1"/>
    <property type="match status" value="1"/>
</dbReference>
<organism evidence="17 18">
    <name type="scientific">Vibrio albus</name>
    <dbReference type="NCBI Taxonomy" id="2200953"/>
    <lineage>
        <taxon>Bacteria</taxon>
        <taxon>Pseudomonadati</taxon>
        <taxon>Pseudomonadota</taxon>
        <taxon>Gammaproteobacteria</taxon>
        <taxon>Vibrionales</taxon>
        <taxon>Vibrionaceae</taxon>
        <taxon>Vibrio</taxon>
    </lineage>
</organism>
<dbReference type="SMART" id="SM00448">
    <property type="entry name" value="REC"/>
    <property type="match status" value="1"/>
</dbReference>
<dbReference type="InterPro" id="IPR003594">
    <property type="entry name" value="HATPase_dom"/>
</dbReference>
<dbReference type="SMART" id="SM00387">
    <property type="entry name" value="HATPase_c"/>
    <property type="match status" value="1"/>
</dbReference>
<dbReference type="InterPro" id="IPR005467">
    <property type="entry name" value="His_kinase_dom"/>
</dbReference>
<dbReference type="Gene3D" id="3.40.50.2300">
    <property type="match status" value="1"/>
</dbReference>
<dbReference type="Pfam" id="PF00512">
    <property type="entry name" value="HisKA"/>
    <property type="match status" value="1"/>
</dbReference>
<dbReference type="InterPro" id="IPR004358">
    <property type="entry name" value="Sig_transdc_His_kin-like_C"/>
</dbReference>
<dbReference type="Gene3D" id="1.10.287.130">
    <property type="match status" value="1"/>
</dbReference>
<dbReference type="InterPro" id="IPR036890">
    <property type="entry name" value="HATPase_C_sf"/>
</dbReference>
<comment type="catalytic activity">
    <reaction evidence="1">
        <text>ATP + protein L-histidine = ADP + protein N-phospho-L-histidine.</text>
        <dbReference type="EC" id="2.7.13.3"/>
    </reaction>
</comment>
<keyword evidence="12" id="KW-0902">Two-component regulatory system</keyword>
<feature type="domain" description="Histidine kinase" evidence="15">
    <location>
        <begin position="339"/>
        <end position="556"/>
    </location>
</feature>
<dbReference type="InterPro" id="IPR011006">
    <property type="entry name" value="CheY-like_superfamily"/>
</dbReference>
<dbReference type="PRINTS" id="PR00344">
    <property type="entry name" value="BCTRLSENSOR"/>
</dbReference>
<dbReference type="GO" id="GO:0000155">
    <property type="term" value="F:phosphorelay sensor kinase activity"/>
    <property type="evidence" value="ECO:0007669"/>
    <property type="project" value="InterPro"/>
</dbReference>
<evidence type="ECO:0000259" key="15">
    <source>
        <dbReference type="PROSITE" id="PS50109"/>
    </source>
</evidence>
<keyword evidence="8 17" id="KW-0418">Kinase</keyword>
<dbReference type="SUPFAM" id="SSF55874">
    <property type="entry name" value="ATPase domain of HSP90 chaperone/DNA topoisomerase II/histidine kinase"/>
    <property type="match status" value="1"/>
</dbReference>
<dbReference type="Proteomes" id="UP000245362">
    <property type="component" value="Unassembled WGS sequence"/>
</dbReference>
<dbReference type="InterPro" id="IPR003661">
    <property type="entry name" value="HisK_dim/P_dom"/>
</dbReference>
<dbReference type="CDD" id="cd16922">
    <property type="entry name" value="HATPase_EvgS-ArcB-TorS-like"/>
    <property type="match status" value="1"/>
</dbReference>
<dbReference type="SMART" id="SM00388">
    <property type="entry name" value="HisKA"/>
    <property type="match status" value="1"/>
</dbReference>
<evidence type="ECO:0000256" key="3">
    <source>
        <dbReference type="ARBA" id="ARBA00012438"/>
    </source>
</evidence>
<accession>A0A2U3BBH2</accession>
<protein>
    <recommendedName>
        <fullName evidence="3">histidine kinase</fullName>
        <ecNumber evidence="3">2.7.13.3</ecNumber>
    </recommendedName>
</protein>
<evidence type="ECO:0000256" key="5">
    <source>
        <dbReference type="ARBA" id="ARBA00022679"/>
    </source>
</evidence>
<evidence type="ECO:0000256" key="10">
    <source>
        <dbReference type="ARBA" id="ARBA00022840"/>
    </source>
</evidence>
<keyword evidence="13" id="KW-0472">Membrane</keyword>
<keyword evidence="7" id="KW-0547">Nucleotide-binding</keyword>
<dbReference type="CDD" id="cd17546">
    <property type="entry name" value="REC_hyHK_CKI1_RcsC-like"/>
    <property type="match status" value="1"/>
</dbReference>
<dbReference type="GO" id="GO:0016020">
    <property type="term" value="C:membrane"/>
    <property type="evidence" value="ECO:0007669"/>
    <property type="project" value="UniProtKB-SubCell"/>
</dbReference>
<evidence type="ECO:0000256" key="2">
    <source>
        <dbReference type="ARBA" id="ARBA00004370"/>
    </source>
</evidence>
<dbReference type="PROSITE" id="PS50109">
    <property type="entry name" value="HIS_KIN"/>
    <property type="match status" value="1"/>
</dbReference>
<dbReference type="FunFam" id="3.30.565.10:FF:000010">
    <property type="entry name" value="Sensor histidine kinase RcsC"/>
    <property type="match status" value="1"/>
</dbReference>
<dbReference type="InterPro" id="IPR001789">
    <property type="entry name" value="Sig_transdc_resp-reg_receiver"/>
</dbReference>
<dbReference type="SUPFAM" id="SSF47384">
    <property type="entry name" value="Homodimeric domain of signal transducing histidine kinase"/>
    <property type="match status" value="1"/>
</dbReference>
<evidence type="ECO:0000313" key="18">
    <source>
        <dbReference type="Proteomes" id="UP000245362"/>
    </source>
</evidence>
<evidence type="ECO:0000256" key="11">
    <source>
        <dbReference type="ARBA" id="ARBA00022989"/>
    </source>
</evidence>
<dbReference type="Pfam" id="PF02518">
    <property type="entry name" value="HATPase_c"/>
    <property type="match status" value="1"/>
</dbReference>
<dbReference type="OrthoDB" id="9810730at2"/>
<dbReference type="PANTHER" id="PTHR43047">
    <property type="entry name" value="TWO-COMPONENT HISTIDINE PROTEIN KINASE"/>
    <property type="match status" value="1"/>
</dbReference>
<feature type="domain" description="Response regulatory" evidence="16">
    <location>
        <begin position="577"/>
        <end position="693"/>
    </location>
</feature>
<gene>
    <name evidence="17" type="ORF">DI392_08110</name>
</gene>
<dbReference type="SUPFAM" id="SSF52172">
    <property type="entry name" value="CheY-like"/>
    <property type="match status" value="1"/>
</dbReference>
<dbReference type="InterPro" id="IPR036097">
    <property type="entry name" value="HisK_dim/P_sf"/>
</dbReference>
<evidence type="ECO:0000256" key="1">
    <source>
        <dbReference type="ARBA" id="ARBA00000085"/>
    </source>
</evidence>
<dbReference type="GO" id="GO:0005524">
    <property type="term" value="F:ATP binding"/>
    <property type="evidence" value="ECO:0007669"/>
    <property type="project" value="UniProtKB-KW"/>
</dbReference>
<dbReference type="AlphaFoldDB" id="A0A2U3BBH2"/>
<keyword evidence="4 14" id="KW-0597">Phosphoprotein</keyword>
<dbReference type="EMBL" id="QFWT01000003">
    <property type="protein sequence ID" value="PWI34141.1"/>
    <property type="molecule type" value="Genomic_DNA"/>
</dbReference>
<keyword evidence="9" id="KW-0378">Hydrolase</keyword>
<sequence length="694" mass="78249">MDILEQESLQEALQELRRSKDRQRILSEENEAILTTISAISSAENRQNIFNELLSVLRKYIQFDDALVLMKADNSSSFSTFLSTDKNYDEMLWREESKFVRALKGECILLYEPKELRAFESLPVTIRNQLESALVTGISTKISQSVIILIGKEKGKITIKSKNTLQRFRPLIERAVIDIDHKERLQSLVSARTTEVLENKQRFHDFANSVGDWLWETDESCNFTYQSNDNISFIEIKNNNLKDSILSCNCGCDMRGTVNEVITAIESREPFREKEICLNDGNSWISISGRTYYSDCGNFLGYRGSAKDITAKIRQVSELKKAKKEALEASKAKSEFLAMMSHEIRTPLNTVLGLLDVLLNSVMMKEQRNILQKMEQSAELLLAIISDILDLSRIESGHFSLDNQSCQLKEVISNSIQHHSSHAERKKINLTTTFSSDLPDIIWIDPTRLSQILFNLVGNAIKFTPEGKVSIRIYQKGMKDLIIEVQDTGIGIPSNTINLLFQPFKQADGTITRQFGGTGLGLAITKKLLELMKGSIEVNSIEGDGSCFIVSIPMVLPSQNIEFDINKEVDEKQNSRKILLAEDNKTNQMVIKLMLNKLGHEVFLADNGQEAVELLKEKDHNIDLVFMDISMPVLDGLSAARKIRESGTTTPIVALTAHAMDTDKMECFQAGMSAFITKPVRAKELKDIINAQNI</sequence>
<keyword evidence="6" id="KW-0812">Transmembrane</keyword>
<dbReference type="Pfam" id="PF00072">
    <property type="entry name" value="Response_reg"/>
    <property type="match status" value="1"/>
</dbReference>
<dbReference type="GO" id="GO:0016787">
    <property type="term" value="F:hydrolase activity"/>
    <property type="evidence" value="ECO:0007669"/>
    <property type="project" value="UniProtKB-KW"/>
</dbReference>
<evidence type="ECO:0000313" key="17">
    <source>
        <dbReference type="EMBL" id="PWI34141.1"/>
    </source>
</evidence>
<keyword evidence="11" id="KW-1133">Transmembrane helix</keyword>
<evidence type="ECO:0000256" key="14">
    <source>
        <dbReference type="PROSITE-ProRule" id="PRU00169"/>
    </source>
</evidence>
<reference evidence="17 18" key="1">
    <citation type="submission" date="2018-05" db="EMBL/GenBank/DDBJ databases">
        <title>Vibrio limimaris sp. nov., isolated from marine sediment.</title>
        <authorList>
            <person name="Li C.-M."/>
        </authorList>
    </citation>
    <scope>NUCLEOTIDE SEQUENCE [LARGE SCALE GENOMIC DNA]</scope>
    <source>
        <strain evidence="17 18">E4404</strain>
    </source>
</reference>
<name>A0A2U3BBH2_9VIBR</name>